<dbReference type="InterPro" id="IPR050624">
    <property type="entry name" value="HTH-type_Tx_Regulator"/>
</dbReference>
<dbReference type="GO" id="GO:0003677">
    <property type="term" value="F:DNA binding"/>
    <property type="evidence" value="ECO:0007669"/>
    <property type="project" value="UniProtKB-UniRule"/>
</dbReference>
<evidence type="ECO:0000313" key="5">
    <source>
        <dbReference type="Proteomes" id="UP000675664"/>
    </source>
</evidence>
<dbReference type="PANTHER" id="PTHR43479:SF11">
    <property type="entry name" value="ACREF_ENVCD OPERON REPRESSOR-RELATED"/>
    <property type="match status" value="1"/>
</dbReference>
<evidence type="ECO:0000259" key="3">
    <source>
        <dbReference type="PROSITE" id="PS50977"/>
    </source>
</evidence>
<feature type="DNA-binding region" description="H-T-H motif" evidence="2">
    <location>
        <begin position="28"/>
        <end position="47"/>
    </location>
</feature>
<reference evidence="4" key="2">
    <citation type="submission" date="2021-04" db="EMBL/GenBank/DDBJ databases">
        <authorList>
            <person name="Liu J."/>
        </authorList>
    </citation>
    <scope>NUCLEOTIDE SEQUENCE</scope>
    <source>
        <strain evidence="4">BAD-6</strain>
    </source>
</reference>
<reference evidence="4" key="1">
    <citation type="submission" date="2021-04" db="EMBL/GenBank/DDBJ databases">
        <title>Sinoanaerobacter chloroacetimidivorans sp. nov., an obligate anaerobic bacterium isolated from anaerobic sludge.</title>
        <authorList>
            <person name="Bao Y."/>
        </authorList>
    </citation>
    <scope>NUCLEOTIDE SEQUENCE</scope>
    <source>
        <strain evidence="4">BAD-6</strain>
    </source>
</reference>
<dbReference type="InterPro" id="IPR013571">
    <property type="entry name" value="Tscrpt_reg_QacR_C"/>
</dbReference>
<accession>A0A8J8B2K4</accession>
<dbReference type="InterPro" id="IPR001647">
    <property type="entry name" value="HTH_TetR"/>
</dbReference>
<name>A0A8J8B2K4_9FIRM</name>
<dbReference type="GO" id="GO:0003700">
    <property type="term" value="F:DNA-binding transcription factor activity"/>
    <property type="evidence" value="ECO:0007669"/>
    <property type="project" value="InterPro"/>
</dbReference>
<dbReference type="PANTHER" id="PTHR43479">
    <property type="entry name" value="ACREF/ENVCD OPERON REPRESSOR-RELATED"/>
    <property type="match status" value="1"/>
</dbReference>
<comment type="caution">
    <text evidence="4">The sequence shown here is derived from an EMBL/GenBank/DDBJ whole genome shotgun (WGS) entry which is preliminary data.</text>
</comment>
<keyword evidence="5" id="KW-1185">Reference proteome</keyword>
<dbReference type="Gene3D" id="1.10.357.10">
    <property type="entry name" value="Tetracycline Repressor, domain 2"/>
    <property type="match status" value="1"/>
</dbReference>
<dbReference type="SUPFAM" id="SSF48498">
    <property type="entry name" value="Tetracyclin repressor-like, C-terminal domain"/>
    <property type="match status" value="1"/>
</dbReference>
<protein>
    <submittedName>
        <fullName evidence="4">TetR/AcrR family transcriptional regulator</fullName>
    </submittedName>
</protein>
<proteinExistence type="predicted"/>
<dbReference type="GO" id="GO:0045892">
    <property type="term" value="P:negative regulation of DNA-templated transcription"/>
    <property type="evidence" value="ECO:0007669"/>
    <property type="project" value="InterPro"/>
</dbReference>
<feature type="domain" description="HTH tetR-type" evidence="3">
    <location>
        <begin position="5"/>
        <end position="65"/>
    </location>
</feature>
<dbReference type="PRINTS" id="PR00455">
    <property type="entry name" value="HTHTETR"/>
</dbReference>
<dbReference type="SUPFAM" id="SSF46689">
    <property type="entry name" value="Homeodomain-like"/>
    <property type="match status" value="1"/>
</dbReference>
<dbReference type="PROSITE" id="PS50977">
    <property type="entry name" value="HTH_TETR_2"/>
    <property type="match status" value="1"/>
</dbReference>
<dbReference type="EMBL" id="JAGSND010000008">
    <property type="protein sequence ID" value="MBR0598841.1"/>
    <property type="molecule type" value="Genomic_DNA"/>
</dbReference>
<dbReference type="Proteomes" id="UP000675664">
    <property type="component" value="Unassembled WGS sequence"/>
</dbReference>
<dbReference type="AlphaFoldDB" id="A0A8J8B2K4"/>
<dbReference type="InterPro" id="IPR036271">
    <property type="entry name" value="Tet_transcr_reg_TetR-rel_C_sf"/>
</dbReference>
<keyword evidence="1 2" id="KW-0238">DNA-binding</keyword>
<gene>
    <name evidence="4" type="ORF">KCX82_13200</name>
</gene>
<evidence type="ECO:0000256" key="1">
    <source>
        <dbReference type="ARBA" id="ARBA00023125"/>
    </source>
</evidence>
<dbReference type="Pfam" id="PF00440">
    <property type="entry name" value="TetR_N"/>
    <property type="match status" value="1"/>
</dbReference>
<dbReference type="RefSeq" id="WP_227018963.1">
    <property type="nucleotide sequence ID" value="NZ_JAGSND010000008.1"/>
</dbReference>
<dbReference type="InterPro" id="IPR009057">
    <property type="entry name" value="Homeodomain-like_sf"/>
</dbReference>
<sequence length="203" mass="23323">MKEKKSKRDLILETAYRLFMEKGFWDTKIIDISDAAGIGKGTVYEYFDSKDTIILELFKTKVADPYKDLSLLIDKEISCETKIKEYIEFEVFNTTKFGSNKNMLADILIKSDIFHNQVLVDEIHKLIAYKLKIMHSIIKEGIEKGEFLDVDPLLTATCIMGAVNSFISFNYNTIGPSCFINIEKSEVWDLGELYKILFSGLKK</sequence>
<dbReference type="Pfam" id="PF08360">
    <property type="entry name" value="TetR_C_5"/>
    <property type="match status" value="1"/>
</dbReference>
<evidence type="ECO:0000313" key="4">
    <source>
        <dbReference type="EMBL" id="MBR0598841.1"/>
    </source>
</evidence>
<organism evidence="4 5">
    <name type="scientific">Sinanaerobacter chloroacetimidivorans</name>
    <dbReference type="NCBI Taxonomy" id="2818044"/>
    <lineage>
        <taxon>Bacteria</taxon>
        <taxon>Bacillati</taxon>
        <taxon>Bacillota</taxon>
        <taxon>Clostridia</taxon>
        <taxon>Peptostreptococcales</taxon>
        <taxon>Anaerovoracaceae</taxon>
        <taxon>Sinanaerobacter</taxon>
    </lineage>
</organism>
<evidence type="ECO:0000256" key="2">
    <source>
        <dbReference type="PROSITE-ProRule" id="PRU00335"/>
    </source>
</evidence>